<feature type="transmembrane region" description="Helical" evidence="15">
    <location>
        <begin position="273"/>
        <end position="293"/>
    </location>
</feature>
<feature type="domain" description="Histidine kinase" evidence="16">
    <location>
        <begin position="326"/>
        <end position="548"/>
    </location>
</feature>
<feature type="domain" description="Response regulatory" evidence="17">
    <location>
        <begin position="573"/>
        <end position="690"/>
    </location>
</feature>
<keyword evidence="9" id="KW-0418">Kinase</keyword>
<organism evidence="19 20">
    <name type="scientific">Rasiella rasia</name>
    <dbReference type="NCBI Taxonomy" id="2744027"/>
    <lineage>
        <taxon>Bacteria</taxon>
        <taxon>Pseudomonadati</taxon>
        <taxon>Bacteroidota</taxon>
        <taxon>Flavobacteriia</taxon>
        <taxon>Flavobacteriales</taxon>
        <taxon>Flavobacteriaceae</taxon>
        <taxon>Rasiella</taxon>
    </lineage>
</organism>
<proteinExistence type="predicted"/>
<evidence type="ECO:0000256" key="1">
    <source>
        <dbReference type="ARBA" id="ARBA00000085"/>
    </source>
</evidence>
<dbReference type="PANTHER" id="PTHR43047">
    <property type="entry name" value="TWO-COMPONENT HISTIDINE PROTEIN KINASE"/>
    <property type="match status" value="1"/>
</dbReference>
<evidence type="ECO:0000256" key="11">
    <source>
        <dbReference type="ARBA" id="ARBA00022989"/>
    </source>
</evidence>
<dbReference type="InterPro" id="IPR003594">
    <property type="entry name" value="HATPase_dom"/>
</dbReference>
<keyword evidence="11 15" id="KW-1133">Transmembrane helix</keyword>
<keyword evidence="7" id="KW-0808">Transferase</keyword>
<feature type="modified residue" description="4-aspartylphosphate" evidence="14">
    <location>
        <position position="622"/>
    </location>
</feature>
<dbReference type="SUPFAM" id="SSF47384">
    <property type="entry name" value="Homodimeric domain of signal transducing histidine kinase"/>
    <property type="match status" value="1"/>
</dbReference>
<keyword evidence="4" id="KW-1003">Cell membrane</keyword>
<evidence type="ECO:0000256" key="12">
    <source>
        <dbReference type="ARBA" id="ARBA00023136"/>
    </source>
</evidence>
<dbReference type="SUPFAM" id="SSF52172">
    <property type="entry name" value="CheY-like"/>
    <property type="match status" value="1"/>
</dbReference>
<dbReference type="InterPro" id="IPR011006">
    <property type="entry name" value="CheY-like_superfamily"/>
</dbReference>
<evidence type="ECO:0000256" key="14">
    <source>
        <dbReference type="PROSITE-ProRule" id="PRU00169"/>
    </source>
</evidence>
<comment type="subcellular location">
    <subcellularLocation>
        <location evidence="2">Cell inner membrane</location>
        <topology evidence="2">Multi-pass membrane protein</topology>
    </subcellularLocation>
</comment>
<dbReference type="PROSITE" id="PS50894">
    <property type="entry name" value="HPT"/>
    <property type="match status" value="1"/>
</dbReference>
<dbReference type="PANTHER" id="PTHR43047:SF64">
    <property type="entry name" value="HISTIDINE KINASE CONTAINING CHEY-HOMOLOGOUS RECEIVER DOMAIN AND PAS DOMAIN-RELATED"/>
    <property type="match status" value="1"/>
</dbReference>
<dbReference type="SUPFAM" id="SSF47226">
    <property type="entry name" value="Histidine-containing phosphotransfer domain, HPT domain"/>
    <property type="match status" value="1"/>
</dbReference>
<dbReference type="SMART" id="SM00388">
    <property type="entry name" value="HisKA"/>
    <property type="match status" value="1"/>
</dbReference>
<dbReference type="Gene3D" id="1.20.120.160">
    <property type="entry name" value="HPT domain"/>
    <property type="match status" value="1"/>
</dbReference>
<dbReference type="CDD" id="cd16922">
    <property type="entry name" value="HATPase_EvgS-ArcB-TorS-like"/>
    <property type="match status" value="1"/>
</dbReference>
<feature type="domain" description="HPt" evidence="18">
    <location>
        <begin position="722"/>
        <end position="815"/>
    </location>
</feature>
<evidence type="ECO:0000313" key="19">
    <source>
        <dbReference type="EMBL" id="QIE59533.1"/>
    </source>
</evidence>
<evidence type="ECO:0000259" key="17">
    <source>
        <dbReference type="PROSITE" id="PS50110"/>
    </source>
</evidence>
<keyword evidence="5" id="KW-0997">Cell inner membrane</keyword>
<keyword evidence="20" id="KW-1185">Reference proteome</keyword>
<dbReference type="Proteomes" id="UP000505306">
    <property type="component" value="Chromosome"/>
</dbReference>
<comment type="catalytic activity">
    <reaction evidence="1">
        <text>ATP + protein L-histidine = ADP + protein N-phospho-L-histidine.</text>
        <dbReference type="EC" id="2.7.13.3"/>
    </reaction>
</comment>
<dbReference type="EMBL" id="CP049057">
    <property type="protein sequence ID" value="QIE59533.1"/>
    <property type="molecule type" value="Genomic_DNA"/>
</dbReference>
<dbReference type="SMART" id="SM00387">
    <property type="entry name" value="HATPase_c"/>
    <property type="match status" value="1"/>
</dbReference>
<name>A0A6G6GM98_9FLAO</name>
<evidence type="ECO:0000256" key="9">
    <source>
        <dbReference type="ARBA" id="ARBA00022777"/>
    </source>
</evidence>
<evidence type="ECO:0000313" key="20">
    <source>
        <dbReference type="Proteomes" id="UP000505306"/>
    </source>
</evidence>
<dbReference type="Gene3D" id="1.10.287.130">
    <property type="match status" value="1"/>
</dbReference>
<evidence type="ECO:0000256" key="15">
    <source>
        <dbReference type="SAM" id="Phobius"/>
    </source>
</evidence>
<gene>
    <name evidence="19" type="ORF">G5B37_08140</name>
</gene>
<evidence type="ECO:0000256" key="4">
    <source>
        <dbReference type="ARBA" id="ARBA00022475"/>
    </source>
</evidence>
<dbReference type="Gene3D" id="3.40.50.2300">
    <property type="match status" value="1"/>
</dbReference>
<dbReference type="InterPro" id="IPR036641">
    <property type="entry name" value="HPT_dom_sf"/>
</dbReference>
<dbReference type="GO" id="GO:0005886">
    <property type="term" value="C:plasma membrane"/>
    <property type="evidence" value="ECO:0007669"/>
    <property type="project" value="UniProtKB-SubCell"/>
</dbReference>
<dbReference type="PROSITE" id="PS50110">
    <property type="entry name" value="RESPONSE_REGULATORY"/>
    <property type="match status" value="1"/>
</dbReference>
<protein>
    <recommendedName>
        <fullName evidence="3">histidine kinase</fullName>
        <ecNumber evidence="3">2.7.13.3</ecNumber>
    </recommendedName>
</protein>
<dbReference type="InterPro" id="IPR036890">
    <property type="entry name" value="HATPase_C_sf"/>
</dbReference>
<reference evidence="19 20" key="1">
    <citation type="submission" date="2020-02" db="EMBL/GenBank/DDBJ databases">
        <title>Complete genome sequence of Flavobacteriaceae bacterium.</title>
        <authorList>
            <person name="Kim S.-J."/>
            <person name="Kim Y.-S."/>
            <person name="Kim K.-H."/>
        </authorList>
    </citation>
    <scope>NUCLEOTIDE SEQUENCE [LARGE SCALE GENOMIC DNA]</scope>
    <source>
        <strain evidence="19 20">RR4-40</strain>
    </source>
</reference>
<dbReference type="Pfam" id="PF02518">
    <property type="entry name" value="HATPase_c"/>
    <property type="match status" value="1"/>
</dbReference>
<evidence type="ECO:0000256" key="5">
    <source>
        <dbReference type="ARBA" id="ARBA00022519"/>
    </source>
</evidence>
<dbReference type="CDD" id="cd17546">
    <property type="entry name" value="REC_hyHK_CKI1_RcsC-like"/>
    <property type="match status" value="1"/>
</dbReference>
<dbReference type="FunFam" id="3.30.565.10:FF:000010">
    <property type="entry name" value="Sensor histidine kinase RcsC"/>
    <property type="match status" value="1"/>
</dbReference>
<keyword evidence="10" id="KW-0067">ATP-binding</keyword>
<sequence length="815" mass="92129">MNKPKTTRFPLKIIVSYLVLAALAVIVSVFLFSELRTYLDAANNNDGKKVVETGSLINLVYETDSFSRLALLSEDEADFERFQLQVDSLYQSIADFRNSTSDESQKTQLDSIKRLLISKNKNIIALRELSMEMNADASLDDILRELNNLEDNMGKSTLSNTLNPKWRSKKERESWENIIKVFNYNKGIDTMKVPAKLIDSTLSATRFIVAEAKYLRNKNREELKAREAELIANDLVISKNLQELIITFDNQITKNYLKEKTTQQRSMQKASSVLKISGIVGLIVILLFSYIIISDFFRAEKLRKKLRLAKETTEEVLRSREQLIATVSHDLKTPLHTISGYTELFKNTPLTEKQTYYTDQIASGSRFITNLVNDLLDFSKLEAGKLKIDHIAFSLHNILFESGHAVKDRYGDKPVALNFTISEELEKCYFKSDPLRIRQIVLNLVSNAFKFTESGTVHIIAEIVSKKKKQTKVKITVKDSGIGISPEKQELIFKEFTQADEDTSRKFGGTGLGLAISKKLVGLLGGKISVISEVNHGSSFSVVLPLEPVSDNELLSAEEHMVSKGTLSERNLQALVFDDDPSMRSLLKEVLEQEGIACTAFEKFSEFETVAGAVDYDFVLTDIQMPDTNGFEVLKWLRTKAGMGYNQQPVIAMTGNQTHKSEHYFEQGFCDILYKPFHKSTLLNTLHTLFDTGTVLNQTHNAAPTSKATSYDLTMLKSFITDKVALNEIISVFLIQTYEDMETLRKAIDEDDIETIKAISHRKLTMTRQIEANKVVSILEQMELITTIDPSFAELFATLEDAINELVSELEQEID</sequence>
<accession>A0A6G6GM98</accession>
<dbReference type="AlphaFoldDB" id="A0A6G6GM98"/>
<dbReference type="InterPro" id="IPR008207">
    <property type="entry name" value="Sig_transdc_His_kin_Hpt_dom"/>
</dbReference>
<dbReference type="Pfam" id="PF00072">
    <property type="entry name" value="Response_reg"/>
    <property type="match status" value="1"/>
</dbReference>
<dbReference type="SMART" id="SM00448">
    <property type="entry name" value="REC"/>
    <property type="match status" value="1"/>
</dbReference>
<dbReference type="PROSITE" id="PS50109">
    <property type="entry name" value="HIS_KIN"/>
    <property type="match status" value="1"/>
</dbReference>
<evidence type="ECO:0000256" key="8">
    <source>
        <dbReference type="ARBA" id="ARBA00022692"/>
    </source>
</evidence>
<keyword evidence="6 14" id="KW-0597">Phosphoprotein</keyword>
<dbReference type="SUPFAM" id="SSF55874">
    <property type="entry name" value="ATPase domain of HSP90 chaperone/DNA topoisomerase II/histidine kinase"/>
    <property type="match status" value="1"/>
</dbReference>
<dbReference type="PRINTS" id="PR00344">
    <property type="entry name" value="BCTRLSENSOR"/>
</dbReference>
<dbReference type="InterPro" id="IPR001789">
    <property type="entry name" value="Sig_transdc_resp-reg_receiver"/>
</dbReference>
<keyword evidence="8 15" id="KW-0812">Transmembrane</keyword>
<dbReference type="KEGG" id="mgel:G5B37_08140"/>
<dbReference type="RefSeq" id="WP_164679548.1">
    <property type="nucleotide sequence ID" value="NZ_CP049057.1"/>
</dbReference>
<keyword evidence="12 15" id="KW-0472">Membrane</keyword>
<keyword evidence="10" id="KW-0547">Nucleotide-binding</keyword>
<dbReference type="Pfam" id="PF00512">
    <property type="entry name" value="HisKA"/>
    <property type="match status" value="1"/>
</dbReference>
<evidence type="ECO:0000256" key="6">
    <source>
        <dbReference type="ARBA" id="ARBA00022553"/>
    </source>
</evidence>
<dbReference type="InterPro" id="IPR003661">
    <property type="entry name" value="HisK_dim/P_dom"/>
</dbReference>
<dbReference type="InterPro" id="IPR005467">
    <property type="entry name" value="His_kinase_dom"/>
</dbReference>
<dbReference type="EC" id="2.7.13.3" evidence="3"/>
<feature type="modified residue" description="Phosphohistidine" evidence="13">
    <location>
        <position position="761"/>
    </location>
</feature>
<evidence type="ECO:0000256" key="2">
    <source>
        <dbReference type="ARBA" id="ARBA00004429"/>
    </source>
</evidence>
<evidence type="ECO:0000256" key="13">
    <source>
        <dbReference type="PROSITE-ProRule" id="PRU00110"/>
    </source>
</evidence>
<dbReference type="Gene3D" id="3.30.565.10">
    <property type="entry name" value="Histidine kinase-like ATPase, C-terminal domain"/>
    <property type="match status" value="1"/>
</dbReference>
<dbReference type="InterPro" id="IPR004358">
    <property type="entry name" value="Sig_transdc_His_kin-like_C"/>
</dbReference>
<dbReference type="InterPro" id="IPR036097">
    <property type="entry name" value="HisK_dim/P_sf"/>
</dbReference>
<feature type="transmembrane region" description="Helical" evidence="15">
    <location>
        <begin position="13"/>
        <end position="32"/>
    </location>
</feature>
<evidence type="ECO:0000256" key="3">
    <source>
        <dbReference type="ARBA" id="ARBA00012438"/>
    </source>
</evidence>
<dbReference type="CDD" id="cd00082">
    <property type="entry name" value="HisKA"/>
    <property type="match status" value="1"/>
</dbReference>
<evidence type="ECO:0000256" key="10">
    <source>
        <dbReference type="ARBA" id="ARBA00022840"/>
    </source>
</evidence>
<evidence type="ECO:0000259" key="16">
    <source>
        <dbReference type="PROSITE" id="PS50109"/>
    </source>
</evidence>
<dbReference type="GO" id="GO:0000155">
    <property type="term" value="F:phosphorelay sensor kinase activity"/>
    <property type="evidence" value="ECO:0007669"/>
    <property type="project" value="InterPro"/>
</dbReference>
<evidence type="ECO:0000259" key="18">
    <source>
        <dbReference type="PROSITE" id="PS50894"/>
    </source>
</evidence>
<evidence type="ECO:0000256" key="7">
    <source>
        <dbReference type="ARBA" id="ARBA00022679"/>
    </source>
</evidence>